<feature type="compositionally biased region" description="Polar residues" evidence="1">
    <location>
        <begin position="19"/>
        <end position="41"/>
    </location>
</feature>
<dbReference type="Proteomes" id="UP000036367">
    <property type="component" value="Unassembled WGS sequence"/>
</dbReference>
<proteinExistence type="predicted"/>
<gene>
    <name evidence="2" type="ORF">RISK_001824</name>
</gene>
<evidence type="ECO:0000313" key="2">
    <source>
        <dbReference type="EMBL" id="KLU05973.1"/>
    </source>
</evidence>
<dbReference type="AlphaFoldDB" id="A0A0J1BHJ8"/>
<dbReference type="EMBL" id="LECT01000016">
    <property type="protein sequence ID" value="KLU05973.1"/>
    <property type="molecule type" value="Genomic_DNA"/>
</dbReference>
<keyword evidence="3" id="KW-1185">Reference proteome</keyword>
<accession>A0A0J1BHJ8</accession>
<comment type="caution">
    <text evidence="2">The sequence shown here is derived from an EMBL/GenBank/DDBJ whole genome shotgun (WGS) entry which is preliminary data.</text>
</comment>
<evidence type="ECO:0000256" key="1">
    <source>
        <dbReference type="SAM" id="MobiDB-lite"/>
    </source>
</evidence>
<protein>
    <submittedName>
        <fullName evidence="2">Uncharacterized protein</fullName>
    </submittedName>
</protein>
<dbReference type="PATRIC" id="fig|595434.4.peg.1746"/>
<sequence length="55" mass="6155">MIWVGKAECDPETRHPSIAASTQFSRRNEQPYTSSRLPSTAKQVGRSLSAFGLFR</sequence>
<dbReference type="STRING" id="595434.RISK_001824"/>
<evidence type="ECO:0000313" key="3">
    <source>
        <dbReference type="Proteomes" id="UP000036367"/>
    </source>
</evidence>
<name>A0A0J1BHJ8_RHOIS</name>
<reference evidence="2" key="1">
    <citation type="submission" date="2015-05" db="EMBL/GenBank/DDBJ databases">
        <title>Permanent draft genome of Rhodopirellula islandicus K833.</title>
        <authorList>
            <person name="Kizina J."/>
            <person name="Richter M."/>
            <person name="Glockner F.O."/>
            <person name="Harder J."/>
        </authorList>
    </citation>
    <scope>NUCLEOTIDE SEQUENCE [LARGE SCALE GENOMIC DNA]</scope>
    <source>
        <strain evidence="2">K833</strain>
    </source>
</reference>
<organism evidence="2 3">
    <name type="scientific">Rhodopirellula islandica</name>
    <dbReference type="NCBI Taxonomy" id="595434"/>
    <lineage>
        <taxon>Bacteria</taxon>
        <taxon>Pseudomonadati</taxon>
        <taxon>Planctomycetota</taxon>
        <taxon>Planctomycetia</taxon>
        <taxon>Pirellulales</taxon>
        <taxon>Pirellulaceae</taxon>
        <taxon>Rhodopirellula</taxon>
    </lineage>
</organism>
<feature type="region of interest" description="Disordered" evidence="1">
    <location>
        <begin position="1"/>
        <end position="41"/>
    </location>
</feature>